<evidence type="ECO:0000256" key="4">
    <source>
        <dbReference type="ARBA" id="ARBA00023027"/>
    </source>
</evidence>
<dbReference type="Proteomes" id="UP001470230">
    <property type="component" value="Unassembled WGS sequence"/>
</dbReference>
<dbReference type="PANTHER" id="PTHR21328">
    <property type="entry name" value="POLY ADP-RIBOSE POLYMERASE FAMILY, MEMBER PARP"/>
    <property type="match status" value="1"/>
</dbReference>
<comment type="caution">
    <text evidence="6">The sequence shown here is derived from an EMBL/GenBank/DDBJ whole genome shotgun (WGS) entry which is preliminary data.</text>
</comment>
<dbReference type="SUPFAM" id="SSF56399">
    <property type="entry name" value="ADP-ribosylation"/>
    <property type="match status" value="1"/>
</dbReference>
<proteinExistence type="predicted"/>
<protein>
    <submittedName>
        <fullName evidence="6">Poly [ADP-ribose] polymerase 6</fullName>
    </submittedName>
</protein>
<dbReference type="Gene3D" id="1.10.8.10">
    <property type="entry name" value="DNA helicase RuvA subunit, C-terminal domain"/>
    <property type="match status" value="1"/>
</dbReference>
<keyword evidence="1" id="KW-0328">Glycosyltransferase</keyword>
<dbReference type="SUPFAM" id="SSF46934">
    <property type="entry name" value="UBA-like"/>
    <property type="match status" value="1"/>
</dbReference>
<evidence type="ECO:0000313" key="6">
    <source>
        <dbReference type="EMBL" id="KAK8837297.1"/>
    </source>
</evidence>
<keyword evidence="7" id="KW-1185">Reference proteome</keyword>
<name>A0ABR2GUP6_9EUKA</name>
<dbReference type="InterPro" id="IPR051838">
    <property type="entry name" value="ARTD_PARP"/>
</dbReference>
<feature type="domain" description="UBA" evidence="5">
    <location>
        <begin position="261"/>
        <end position="305"/>
    </location>
</feature>
<dbReference type="Gene3D" id="3.90.228.10">
    <property type="match status" value="1"/>
</dbReference>
<accession>A0ABR2GUP6</accession>
<keyword evidence="2" id="KW-0808">Transferase</keyword>
<dbReference type="EMBL" id="JAPFFF010000060">
    <property type="protein sequence ID" value="KAK8837297.1"/>
    <property type="molecule type" value="Genomic_DNA"/>
</dbReference>
<evidence type="ECO:0000313" key="7">
    <source>
        <dbReference type="Proteomes" id="UP001470230"/>
    </source>
</evidence>
<gene>
    <name evidence="6" type="ORF">M9Y10_036727</name>
</gene>
<reference evidence="6 7" key="1">
    <citation type="submission" date="2024-04" db="EMBL/GenBank/DDBJ databases">
        <title>Tritrichomonas musculus Genome.</title>
        <authorList>
            <person name="Alves-Ferreira E."/>
            <person name="Grigg M."/>
            <person name="Lorenzi H."/>
            <person name="Galac M."/>
        </authorList>
    </citation>
    <scope>NUCLEOTIDE SEQUENCE [LARGE SCALE GENOMIC DNA]</scope>
    <source>
        <strain evidence="6 7">EAF2021</strain>
    </source>
</reference>
<evidence type="ECO:0000256" key="1">
    <source>
        <dbReference type="ARBA" id="ARBA00022676"/>
    </source>
</evidence>
<dbReference type="PROSITE" id="PS50030">
    <property type="entry name" value="UBA"/>
    <property type="match status" value="1"/>
</dbReference>
<evidence type="ECO:0000256" key="3">
    <source>
        <dbReference type="ARBA" id="ARBA00022695"/>
    </source>
</evidence>
<sequence>MKFLYYIFNNNKEHLNGLGENRCIDIINNFLKEKEGIDDEITSNHDKEDQNQEEQQLYNEETYNENYDNEEEAFNNVIDDKYEEEINNNEEKADINEENEIVFNEEEDSNFNSEEEVIFDIDDQSNSFSSLGLDSQEEEVPIKKLRKDVYFCKAYFIDFEFDDVITSTISFTIPTSILPLSVSVVNGFYYSPYLIKCQFDLNQNNFYGIRPTNYQFTNESYGKVFPGSVLVKNRFRKFFNLDYNPQLFYKCQNYVLAPQISIDQKKISAAVSCLVDEGFPKEKAKKALMFCSYDLDQARDYIVSGLLPQNNYPIPASYEECPLFYLILEICEAFFDIGDCCCVCGKELGVYNLKPACCNERNCQFSFLNLGLGSNIIGEIKRDPIATDLIIVLAGAASEAPEKPPVFDPSPESQKISFSKDFFSKLPSMMSICSHCSTDKDLIKFIGTNNFEILRFFILANKAQLITLPKDMRTNIKAKGTQFLITSMSPESELIFREKREKYGVKWLWHGSRVERWYRILHTGLKDLGRTDYQLNGGPWYGDGIYMSDSFNYSMYYCGTPTQNVYTQSCLPKSIQIISLVENAAVKELTGPVTTNEYTQKDESACITRVLFLVDGTKKEDIEYNSLQNPPKVPTLNDVLSHKMKGYI</sequence>
<dbReference type="Pfam" id="PF00644">
    <property type="entry name" value="PARP"/>
    <property type="match status" value="1"/>
</dbReference>
<keyword evidence="3" id="KW-0548">Nucleotidyltransferase</keyword>
<dbReference type="InterPro" id="IPR009060">
    <property type="entry name" value="UBA-like_sf"/>
</dbReference>
<dbReference type="InterPro" id="IPR015940">
    <property type="entry name" value="UBA"/>
</dbReference>
<dbReference type="InterPro" id="IPR012317">
    <property type="entry name" value="Poly(ADP-ribose)pol_cat_dom"/>
</dbReference>
<evidence type="ECO:0000259" key="5">
    <source>
        <dbReference type="PROSITE" id="PS50030"/>
    </source>
</evidence>
<keyword evidence="4" id="KW-0520">NAD</keyword>
<evidence type="ECO:0000256" key="2">
    <source>
        <dbReference type="ARBA" id="ARBA00022679"/>
    </source>
</evidence>
<organism evidence="6 7">
    <name type="scientific">Tritrichomonas musculus</name>
    <dbReference type="NCBI Taxonomy" id="1915356"/>
    <lineage>
        <taxon>Eukaryota</taxon>
        <taxon>Metamonada</taxon>
        <taxon>Parabasalia</taxon>
        <taxon>Tritrichomonadida</taxon>
        <taxon>Tritrichomonadidae</taxon>
        <taxon>Tritrichomonas</taxon>
    </lineage>
</organism>